<dbReference type="CDD" id="cd04485">
    <property type="entry name" value="DnaE_OBF"/>
    <property type="match status" value="1"/>
</dbReference>
<dbReference type="eggNOG" id="COG0587">
    <property type="taxonomic scope" value="Bacteria"/>
</dbReference>
<reference evidence="9" key="1">
    <citation type="journal article" date="2013" name="Stand. Genomic Sci.">
        <title>Complete genome sequence of the halophilic bacterium Spirochaeta africana type strain (Z-7692(T)) from the alkaline Lake Magadi in the East African Rift.</title>
        <authorList>
            <person name="Liolos K."/>
            <person name="Abt B."/>
            <person name="Scheuner C."/>
            <person name="Teshima H."/>
            <person name="Held B."/>
            <person name="Lapidus A."/>
            <person name="Nolan M."/>
            <person name="Lucas S."/>
            <person name="Deshpande S."/>
            <person name="Cheng J.F."/>
            <person name="Tapia R."/>
            <person name="Goodwin L.A."/>
            <person name="Pitluck S."/>
            <person name="Pagani I."/>
            <person name="Ivanova N."/>
            <person name="Mavromatis K."/>
            <person name="Mikhailova N."/>
            <person name="Huntemann M."/>
            <person name="Pati A."/>
            <person name="Chen A."/>
            <person name="Palaniappan K."/>
            <person name="Land M."/>
            <person name="Rohde M."/>
            <person name="Tindall B.J."/>
            <person name="Detter J.C."/>
            <person name="Goker M."/>
            <person name="Bristow J."/>
            <person name="Eisen J.A."/>
            <person name="Markowitz V."/>
            <person name="Hugenholtz P."/>
            <person name="Woyke T."/>
            <person name="Klenk H.P."/>
            <person name="Kyrpides N.C."/>
        </authorList>
    </citation>
    <scope>NUCLEOTIDE SEQUENCE</scope>
    <source>
        <strain evidence="9">ATCC 700263 / DSM 8902 / Z-7692</strain>
    </source>
</reference>
<evidence type="ECO:0000256" key="1">
    <source>
        <dbReference type="ARBA" id="ARBA00012417"/>
    </source>
</evidence>
<keyword evidence="4" id="KW-0235">DNA replication</keyword>
<dbReference type="Pfam" id="PF17657">
    <property type="entry name" value="DNA_pol3_finger"/>
    <property type="match status" value="1"/>
</dbReference>
<dbReference type="Pfam" id="PF02811">
    <property type="entry name" value="PHP"/>
    <property type="match status" value="1"/>
</dbReference>
<dbReference type="HOGENOM" id="CLU_001600_0_1_12"/>
<evidence type="ECO:0000256" key="5">
    <source>
        <dbReference type="ARBA" id="ARBA00022932"/>
    </source>
</evidence>
<dbReference type="AlphaFoldDB" id="H9UJQ6"/>
<protein>
    <recommendedName>
        <fullName evidence="1">DNA-directed DNA polymerase</fullName>
        <ecNumber evidence="1">2.7.7.7</ecNumber>
    </recommendedName>
</protein>
<evidence type="ECO:0000256" key="3">
    <source>
        <dbReference type="ARBA" id="ARBA00022695"/>
    </source>
</evidence>
<dbReference type="PANTHER" id="PTHR32294">
    <property type="entry name" value="DNA POLYMERASE III SUBUNIT ALPHA"/>
    <property type="match status" value="1"/>
</dbReference>
<gene>
    <name evidence="8" type="ordered locus">Spiaf_1692</name>
</gene>
<dbReference type="OrthoDB" id="9803237at2"/>
<dbReference type="NCBIfam" id="TIGR00594">
    <property type="entry name" value="polc"/>
    <property type="match status" value="1"/>
</dbReference>
<dbReference type="InterPro" id="IPR029460">
    <property type="entry name" value="DNAPol_HHH"/>
</dbReference>
<dbReference type="InterPro" id="IPR016195">
    <property type="entry name" value="Pol/histidinol_Pase-like"/>
</dbReference>
<dbReference type="Gene3D" id="1.10.150.870">
    <property type="match status" value="1"/>
</dbReference>
<comment type="catalytic activity">
    <reaction evidence="6">
        <text>DNA(n) + a 2'-deoxyribonucleoside 5'-triphosphate = DNA(n+1) + diphosphate</text>
        <dbReference type="Rhea" id="RHEA:22508"/>
        <dbReference type="Rhea" id="RHEA-COMP:17339"/>
        <dbReference type="Rhea" id="RHEA-COMP:17340"/>
        <dbReference type="ChEBI" id="CHEBI:33019"/>
        <dbReference type="ChEBI" id="CHEBI:61560"/>
        <dbReference type="ChEBI" id="CHEBI:173112"/>
        <dbReference type="EC" id="2.7.7.7"/>
    </reaction>
</comment>
<dbReference type="SUPFAM" id="SSF89550">
    <property type="entry name" value="PHP domain-like"/>
    <property type="match status" value="1"/>
</dbReference>
<accession>H9UJQ6</accession>
<feature type="domain" description="Polymerase/histidinol phosphatase N-terminal" evidence="7">
    <location>
        <begin position="8"/>
        <end position="75"/>
    </location>
</feature>
<evidence type="ECO:0000256" key="2">
    <source>
        <dbReference type="ARBA" id="ARBA00022679"/>
    </source>
</evidence>
<dbReference type="SMART" id="SM00481">
    <property type="entry name" value="POLIIIAc"/>
    <property type="match status" value="1"/>
</dbReference>
<proteinExistence type="predicted"/>
<evidence type="ECO:0000259" key="7">
    <source>
        <dbReference type="SMART" id="SM00481"/>
    </source>
</evidence>
<dbReference type="InterPro" id="IPR011708">
    <property type="entry name" value="DNA_pol3_alpha_NTPase_dom"/>
</dbReference>
<keyword evidence="2" id="KW-0808">Transferase</keyword>
<dbReference type="Gene3D" id="3.20.20.140">
    <property type="entry name" value="Metal-dependent hydrolases"/>
    <property type="match status" value="1"/>
</dbReference>
<keyword evidence="3" id="KW-0548">Nucleotidyltransferase</keyword>
<dbReference type="KEGG" id="sfc:Spiaf_1692"/>
<dbReference type="Proteomes" id="UP000007383">
    <property type="component" value="Chromosome"/>
</dbReference>
<dbReference type="CDD" id="cd07431">
    <property type="entry name" value="PHP_PolIIIA"/>
    <property type="match status" value="1"/>
</dbReference>
<name>H9UJQ6_SPIAZ</name>
<dbReference type="Pfam" id="PF07733">
    <property type="entry name" value="DNA_pol3_alpha"/>
    <property type="match status" value="1"/>
</dbReference>
<organism evidence="8 9">
    <name type="scientific">Spirochaeta africana (strain ATCC 700263 / DSM 8902 / Z-7692)</name>
    <dbReference type="NCBI Taxonomy" id="889378"/>
    <lineage>
        <taxon>Bacteria</taxon>
        <taxon>Pseudomonadati</taxon>
        <taxon>Spirochaetota</taxon>
        <taxon>Spirochaetia</taxon>
        <taxon>Spirochaetales</taxon>
        <taxon>Spirochaetaceae</taxon>
        <taxon>Spirochaeta</taxon>
    </lineage>
</organism>
<dbReference type="EC" id="2.7.7.7" evidence="1"/>
<evidence type="ECO:0000313" key="8">
    <source>
        <dbReference type="EMBL" id="AFG37749.1"/>
    </source>
</evidence>
<dbReference type="STRING" id="889378.Spiaf_1692"/>
<sequence>MLPHDSTTLLGVRSYYSLLRGACSPEQLCAAAAAEGVSTIGIWDRNNIYGLVRCLQAAREHGIRPIIGVQLQLPQEPVVWAVCRTPRGYERLCELVTGVAAAERQSVDTVAAAQEITVPLPDRLQPFREGLLYELLQNGWDGLTLLLQDVPALARLQTRSSGLDEQLAAALVWGAPLHAIRRAAAELGLPAVAISGGGCWRSEQDRELLHVLRSVETRVPCDDLPALDLQGLRLPGRAEFLRWFDAVPEALRAADDLAAACEDPGLLERGTVFPEFDGLSRSAAAERLRQLCLDGVRRRYGFQLDTASGATETVAAAGLPAEVAARLRYELGIISNRGFSSYFLVVHDIVRRCPRTCGRGSAAASMVSYLLGITHVDPLRHNLFFERFLHAERVDPPDIDVDFPWDERIETLRYVFSRYQGHAAMVADHVHFGPRAAFREAALALGASAADLRDWTALREQGVSEGIPRPILETAARLKGLPRNLGTHPGGVVITPRPITSYSSVHLSRGGLPLLAWEKDAAEDVGLVKIDLLGNRSLAVLRDSLAMIRDNHGVDIPWEEFDPSADPAVEQFVRTGDTVGIFYIESPATRLLLQKMGRADFAHLVAASSIIRPAANAWITEYVSRLRGKPWGMWPQLDRVLADTYGIMVYQEDVSRVAVAIAGFTAAEADTLRKVLSRKDRSRRLADYRQRFFAGCSRNGVPAAVVAELWDMILSFDGYSFCKAHSASYALVSCKLAWVKLHYPLEFFTAVLNNGGGFYAWQTYLHAAQRRGLRVRWPDVNRSQASFTCDGGRLRFGLGWLQHIPERVVQRLLEERQRRGLFYDFADFIQRLNPTMVELRQLVRSGACDSLASGYTRPQLFWQFLRMRSTVGQAELLAPEPPPPHIKDYSPEVKLSDEIAVLGICLSRHPVTALRQSIGGSSRLTASCDLATHPHGATARILGILVTAKEVLTRHHQPMGFATFEDEYGLVEVVLFPGLYRSGRLVWGSACLVTGRVLHEFGACSLQAEQIEWISS</sequence>
<dbReference type="PATRIC" id="fig|889378.3.peg.1678"/>
<dbReference type="RefSeq" id="WP_014455732.1">
    <property type="nucleotide sequence ID" value="NC_017098.1"/>
</dbReference>
<dbReference type="InterPro" id="IPR004805">
    <property type="entry name" value="DnaE2/DnaE/PolC"/>
</dbReference>
<dbReference type="GO" id="GO:0008408">
    <property type="term" value="F:3'-5' exonuclease activity"/>
    <property type="evidence" value="ECO:0007669"/>
    <property type="project" value="InterPro"/>
</dbReference>
<dbReference type="GO" id="GO:0003887">
    <property type="term" value="F:DNA-directed DNA polymerase activity"/>
    <property type="evidence" value="ECO:0007669"/>
    <property type="project" value="UniProtKB-KW"/>
</dbReference>
<dbReference type="InterPro" id="IPR040982">
    <property type="entry name" value="DNA_pol3_finger"/>
</dbReference>
<dbReference type="Pfam" id="PF14579">
    <property type="entry name" value="HHH_6"/>
    <property type="match status" value="1"/>
</dbReference>
<dbReference type="EMBL" id="CP003282">
    <property type="protein sequence ID" value="AFG37749.1"/>
    <property type="molecule type" value="Genomic_DNA"/>
</dbReference>
<evidence type="ECO:0000313" key="9">
    <source>
        <dbReference type="Proteomes" id="UP000007383"/>
    </source>
</evidence>
<dbReference type="GO" id="GO:0006260">
    <property type="term" value="P:DNA replication"/>
    <property type="evidence" value="ECO:0007669"/>
    <property type="project" value="UniProtKB-KW"/>
</dbReference>
<keyword evidence="9" id="KW-1185">Reference proteome</keyword>
<evidence type="ECO:0000256" key="6">
    <source>
        <dbReference type="ARBA" id="ARBA00049244"/>
    </source>
</evidence>
<evidence type="ECO:0000256" key="4">
    <source>
        <dbReference type="ARBA" id="ARBA00022705"/>
    </source>
</evidence>
<dbReference type="InterPro" id="IPR003141">
    <property type="entry name" value="Pol/His_phosphatase_N"/>
</dbReference>
<keyword evidence="5 8" id="KW-0239">DNA-directed DNA polymerase</keyword>
<dbReference type="InterPro" id="IPR004013">
    <property type="entry name" value="PHP_dom"/>
</dbReference>